<evidence type="ECO:0000313" key="3">
    <source>
        <dbReference type="Proteomes" id="UP000275846"/>
    </source>
</evidence>
<feature type="domain" description="Reverse transcriptase" evidence="1">
    <location>
        <begin position="1"/>
        <end position="193"/>
    </location>
</feature>
<dbReference type="PANTHER" id="PTHR47027">
    <property type="entry name" value="REVERSE TRANSCRIPTASE DOMAIN-CONTAINING PROTEIN"/>
    <property type="match status" value="1"/>
</dbReference>
<sequence length="193" mass="21701">MTGAQAPLCLSTRKATKRNAKTTVAIALLRRFQAVRDSRKRPNQARFRAGRGCADQIFTLRRILEFRHSYQQPTTVCFVDFAATFDSIHREFLWRIMALDGHPAKIFAIIKACYSATTARVLVHDNLSQPFCIRSGVRKGCILSPILFNYAIDWILGKALHEKDGVEFAPGRRLADLDYADDIVLLASNFGGL</sequence>
<evidence type="ECO:0000259" key="1">
    <source>
        <dbReference type="PROSITE" id="PS50878"/>
    </source>
</evidence>
<protein>
    <submittedName>
        <fullName evidence="4">Reverse transcriptase domain-containing protein</fullName>
    </submittedName>
</protein>
<dbReference type="SUPFAM" id="SSF56672">
    <property type="entry name" value="DNA/RNA polymerases"/>
    <property type="match status" value="1"/>
</dbReference>
<dbReference type="EMBL" id="UYSU01032255">
    <property type="protein sequence ID" value="VDL88836.1"/>
    <property type="molecule type" value="Genomic_DNA"/>
</dbReference>
<name>A0A183SE03_SCHSO</name>
<evidence type="ECO:0000313" key="4">
    <source>
        <dbReference type="WBParaSite" id="SSLN_0000252501-mRNA-1"/>
    </source>
</evidence>
<dbReference type="PANTHER" id="PTHR47027:SF20">
    <property type="entry name" value="REVERSE TRANSCRIPTASE-LIKE PROTEIN WITH RNA-DIRECTED DNA POLYMERASE DOMAIN"/>
    <property type="match status" value="1"/>
</dbReference>
<reference evidence="4" key="1">
    <citation type="submission" date="2016-06" db="UniProtKB">
        <authorList>
            <consortium name="WormBaseParasite"/>
        </authorList>
    </citation>
    <scope>IDENTIFICATION</scope>
</reference>
<keyword evidence="3" id="KW-1185">Reference proteome</keyword>
<evidence type="ECO:0000313" key="2">
    <source>
        <dbReference type="EMBL" id="VDL88836.1"/>
    </source>
</evidence>
<dbReference type="Proteomes" id="UP000275846">
    <property type="component" value="Unassembled WGS sequence"/>
</dbReference>
<dbReference type="InterPro" id="IPR043502">
    <property type="entry name" value="DNA/RNA_pol_sf"/>
</dbReference>
<dbReference type="Pfam" id="PF00078">
    <property type="entry name" value="RVT_1"/>
    <property type="match status" value="1"/>
</dbReference>
<reference evidence="2 3" key="2">
    <citation type="submission" date="2018-11" db="EMBL/GenBank/DDBJ databases">
        <authorList>
            <consortium name="Pathogen Informatics"/>
        </authorList>
    </citation>
    <scope>NUCLEOTIDE SEQUENCE [LARGE SCALE GENOMIC DNA]</scope>
    <source>
        <strain evidence="2 3">NST_G2</strain>
    </source>
</reference>
<gene>
    <name evidence="2" type="ORF">SSLN_LOCUS2451</name>
</gene>
<dbReference type="AlphaFoldDB" id="A0A183SE03"/>
<dbReference type="WBParaSite" id="SSLN_0000252501-mRNA-1">
    <property type="protein sequence ID" value="SSLN_0000252501-mRNA-1"/>
    <property type="gene ID" value="SSLN_0000252501"/>
</dbReference>
<proteinExistence type="predicted"/>
<accession>A0A183SE03</accession>
<organism evidence="4">
    <name type="scientific">Schistocephalus solidus</name>
    <name type="common">Tapeworm</name>
    <dbReference type="NCBI Taxonomy" id="70667"/>
    <lineage>
        <taxon>Eukaryota</taxon>
        <taxon>Metazoa</taxon>
        <taxon>Spiralia</taxon>
        <taxon>Lophotrochozoa</taxon>
        <taxon>Platyhelminthes</taxon>
        <taxon>Cestoda</taxon>
        <taxon>Eucestoda</taxon>
        <taxon>Diphyllobothriidea</taxon>
        <taxon>Diphyllobothriidae</taxon>
        <taxon>Schistocephalus</taxon>
    </lineage>
</organism>
<dbReference type="InterPro" id="IPR000477">
    <property type="entry name" value="RT_dom"/>
</dbReference>
<dbReference type="OrthoDB" id="410104at2759"/>
<dbReference type="PROSITE" id="PS50878">
    <property type="entry name" value="RT_POL"/>
    <property type="match status" value="1"/>
</dbReference>